<comment type="caution">
    <text evidence="1">The sequence shown here is derived from an EMBL/GenBank/DDBJ whole genome shotgun (WGS) entry which is preliminary data.</text>
</comment>
<dbReference type="Proteomes" id="UP000031549">
    <property type="component" value="Unassembled WGS sequence"/>
</dbReference>
<reference evidence="1 2" key="1">
    <citation type="journal article" date="2015" name="Genome Announc.">
        <title>Draft Genome Sequence of Cyanobacterium Hassallia byssoidea Strain VB512170, Isolated from Monuments in India.</title>
        <authorList>
            <person name="Singh D."/>
            <person name="Chandrababunaidu M.M."/>
            <person name="Panda A."/>
            <person name="Sen D."/>
            <person name="Bhattacharyya S."/>
            <person name="Adhikary S.P."/>
            <person name="Tripathy S."/>
        </authorList>
    </citation>
    <scope>NUCLEOTIDE SEQUENCE [LARGE SCALE GENOMIC DNA]</scope>
    <source>
        <strain evidence="1 2">VB512170</strain>
    </source>
</reference>
<dbReference type="EMBL" id="JTCM02000150">
    <property type="protein sequence ID" value="NEU77047.1"/>
    <property type="molecule type" value="Genomic_DNA"/>
</dbReference>
<keyword evidence="2" id="KW-1185">Reference proteome</keyword>
<dbReference type="RefSeq" id="WP_039752241.1">
    <property type="nucleotide sequence ID" value="NZ_JTCM02000150.1"/>
</dbReference>
<protein>
    <submittedName>
        <fullName evidence="1">Uncharacterized protein</fullName>
    </submittedName>
</protein>
<gene>
    <name evidence="1" type="ORF">PI95_032255</name>
</gene>
<evidence type="ECO:0000313" key="1">
    <source>
        <dbReference type="EMBL" id="NEU77047.1"/>
    </source>
</evidence>
<proteinExistence type="predicted"/>
<sequence>MPLFNDNAPLIIPPHPGFVSGKYYASSIHASVSVLSYSTAYVYYTYFYVPYQQNFTRVAIYSNSTFSSPENMRFGVYEVVSGMPSTLVADLGSISFINPGAKEIICSITLTAGWYAIAIAFNPSSITLSSPTLYLNYMLGASGVLTNFSGYRAPFVYGSFPSTAVLTNITETNSPLVWLKAS</sequence>
<dbReference type="AlphaFoldDB" id="A0A846HHP4"/>
<evidence type="ECO:0000313" key="2">
    <source>
        <dbReference type="Proteomes" id="UP000031549"/>
    </source>
</evidence>
<organism evidence="1 2">
    <name type="scientific">Hassallia byssoidea VB512170</name>
    <dbReference type="NCBI Taxonomy" id="1304833"/>
    <lineage>
        <taxon>Bacteria</taxon>
        <taxon>Bacillati</taxon>
        <taxon>Cyanobacteriota</taxon>
        <taxon>Cyanophyceae</taxon>
        <taxon>Nostocales</taxon>
        <taxon>Tolypothrichaceae</taxon>
        <taxon>Hassallia</taxon>
    </lineage>
</organism>
<name>A0A846HHP4_9CYAN</name>
<accession>A0A846HHP4</accession>